<dbReference type="OMA" id="CCENLLA"/>
<reference evidence="1 2" key="1">
    <citation type="submission" date="2009-03" db="EMBL/GenBank/DDBJ databases">
        <authorList>
            <person name="Warren W."/>
            <person name="Ye L."/>
            <person name="Minx P."/>
            <person name="Worley K."/>
            <person name="Gibbs R."/>
            <person name="Wilson R.K."/>
        </authorList>
    </citation>
    <scope>NUCLEOTIDE SEQUENCE [LARGE SCALE GENOMIC DNA]</scope>
</reference>
<reference evidence="1" key="2">
    <citation type="submission" date="2025-08" db="UniProtKB">
        <authorList>
            <consortium name="Ensembl"/>
        </authorList>
    </citation>
    <scope>IDENTIFICATION</scope>
</reference>
<dbReference type="GeneTree" id="ENSGT01150000287003"/>
<dbReference type="PANTHER" id="PTHR19446">
    <property type="entry name" value="REVERSE TRANSCRIPTASES"/>
    <property type="match status" value="1"/>
</dbReference>
<evidence type="ECO:0000313" key="1">
    <source>
        <dbReference type="Ensembl" id="ENSCJAP00000082175.1"/>
    </source>
</evidence>
<dbReference type="AlphaFoldDB" id="A0A8I3VY58"/>
<reference evidence="1" key="3">
    <citation type="submission" date="2025-09" db="UniProtKB">
        <authorList>
            <consortium name="Ensembl"/>
        </authorList>
    </citation>
    <scope>IDENTIFICATION</scope>
</reference>
<evidence type="ECO:0000313" key="2">
    <source>
        <dbReference type="Proteomes" id="UP000008225"/>
    </source>
</evidence>
<keyword evidence="2" id="KW-1185">Reference proteome</keyword>
<proteinExistence type="predicted"/>
<sequence length="261" mass="30701">MAILPKVIYRINAIPIKLPSTFFTELEKTTTNFIWNQKRTRIAKSILSKKNTARGITLPDFKLHYKATVIKTAWYWYQNRGIDQWNRTEATEATQHIYNHTIFDKPVKNKQWGKDSLFNKLCCENLLAMCRKQKLDPFLTPYTKINSRWIKDLNIRHGTIKTLEGNLGKTIQDIGVGKDFMNKTPKALATKAKIDKWDLIKLHSFCTAKETVTRVNWQPTEWEKIFAVYPSDKELISRIYKELKQIYRKKQTSPFKSGQRI</sequence>
<protein>
    <submittedName>
        <fullName evidence="1">Uncharacterized protein</fullName>
    </submittedName>
</protein>
<dbReference type="Ensembl" id="ENSCJAT00000139810.1">
    <property type="protein sequence ID" value="ENSCJAP00000082175.1"/>
    <property type="gene ID" value="ENSCJAG00000081875.1"/>
</dbReference>
<name>A0A8I3VY58_CALJA</name>
<organism evidence="1 2">
    <name type="scientific">Callithrix jacchus</name>
    <name type="common">White-tufted-ear marmoset</name>
    <name type="synonym">Simia Jacchus</name>
    <dbReference type="NCBI Taxonomy" id="9483"/>
    <lineage>
        <taxon>Eukaryota</taxon>
        <taxon>Metazoa</taxon>
        <taxon>Chordata</taxon>
        <taxon>Craniata</taxon>
        <taxon>Vertebrata</taxon>
        <taxon>Euteleostomi</taxon>
        <taxon>Mammalia</taxon>
        <taxon>Eutheria</taxon>
        <taxon>Euarchontoglires</taxon>
        <taxon>Primates</taxon>
        <taxon>Haplorrhini</taxon>
        <taxon>Platyrrhini</taxon>
        <taxon>Cebidae</taxon>
        <taxon>Callitrichinae</taxon>
        <taxon>Callithrix</taxon>
        <taxon>Callithrix</taxon>
    </lineage>
</organism>
<dbReference type="Proteomes" id="UP000008225">
    <property type="component" value="Chromosome 6"/>
</dbReference>
<accession>A0A8I3VY58</accession>